<accession>A0A645C7P2</accession>
<name>A0A645C7P2_9ZZZZ</name>
<sequence length="247" mass="27774">MLGALVHHTERYLLVRIVQEHGLQVMELAALEIHLVMVQIEHEVRRVGLGARAVVGEDPERSIRHALDARMALQRLALEGQRHAGRSAVRYAFDAGRRLRAFGRGELAAHLQIGRRILGRSNKRLRWQHGMPCQRGGKRRLRVRRRCEHQPLRAKCDNCGRDVCGFWHGCDRYQPISDKATMLSMPHDNAVTRGAFIAARCVSTTSGAAQLCGGDRTRAEAARKGLFKHRVARPVRVRKAQAICGGR</sequence>
<dbReference type="EMBL" id="VSSQ01025486">
    <property type="protein sequence ID" value="MPM73635.1"/>
    <property type="molecule type" value="Genomic_DNA"/>
</dbReference>
<dbReference type="AlphaFoldDB" id="A0A645C7P2"/>
<comment type="caution">
    <text evidence="1">The sequence shown here is derived from an EMBL/GenBank/DDBJ whole genome shotgun (WGS) entry which is preliminary data.</text>
</comment>
<gene>
    <name evidence="1" type="ORF">SDC9_120617</name>
</gene>
<reference evidence="1" key="1">
    <citation type="submission" date="2019-08" db="EMBL/GenBank/DDBJ databases">
        <authorList>
            <person name="Kucharzyk K."/>
            <person name="Murdoch R.W."/>
            <person name="Higgins S."/>
            <person name="Loffler F."/>
        </authorList>
    </citation>
    <scope>NUCLEOTIDE SEQUENCE</scope>
</reference>
<organism evidence="1">
    <name type="scientific">bioreactor metagenome</name>
    <dbReference type="NCBI Taxonomy" id="1076179"/>
    <lineage>
        <taxon>unclassified sequences</taxon>
        <taxon>metagenomes</taxon>
        <taxon>ecological metagenomes</taxon>
    </lineage>
</organism>
<protein>
    <submittedName>
        <fullName evidence="1">Uncharacterized protein</fullName>
    </submittedName>
</protein>
<proteinExistence type="predicted"/>
<evidence type="ECO:0000313" key="1">
    <source>
        <dbReference type="EMBL" id="MPM73635.1"/>
    </source>
</evidence>